<evidence type="ECO:0000256" key="1">
    <source>
        <dbReference type="ARBA" id="ARBA00022714"/>
    </source>
</evidence>
<dbReference type="PROSITE" id="PS00197">
    <property type="entry name" value="2FE2S_FER_1"/>
    <property type="match status" value="1"/>
</dbReference>
<evidence type="ECO:0000313" key="7">
    <source>
        <dbReference type="EMBL" id="SHJ19662.1"/>
    </source>
</evidence>
<keyword evidence="1" id="KW-0001">2Fe-2S</keyword>
<dbReference type="STRING" id="1121476.SAMN02745751_01962"/>
<dbReference type="InterPro" id="IPR006058">
    <property type="entry name" value="2Fe2S_fd_BS"/>
</dbReference>
<reference evidence="7 8" key="1">
    <citation type="submission" date="2016-11" db="EMBL/GenBank/DDBJ databases">
        <authorList>
            <person name="Jaros S."/>
            <person name="Januszkiewicz K."/>
            <person name="Wedrychowicz H."/>
        </authorList>
    </citation>
    <scope>NUCLEOTIDE SEQUENCE [LARGE SCALE GENOMIC DNA]</scope>
    <source>
        <strain evidence="7 8">DSM 17477</strain>
    </source>
</reference>
<evidence type="ECO:0000256" key="2">
    <source>
        <dbReference type="ARBA" id="ARBA00022723"/>
    </source>
</evidence>
<evidence type="ECO:0000256" key="5">
    <source>
        <dbReference type="ARBA" id="ARBA00023014"/>
    </source>
</evidence>
<dbReference type="InterPro" id="IPR012675">
    <property type="entry name" value="Beta-grasp_dom_sf"/>
</dbReference>
<sequence>MIIEFKLNGEDVKVETGLAMRLLDVIRNDFGLTGTKEGCAEGECGACIVFLDGMIVNSCMVPMNNVMGKEVVTIEGFSRTERYKKIEKAFMEEGAVQCGFCTPGMVMATEGLLRLGISLTEEDIKKGLSGNICRCTGYEAIYRAVRKLTQEAVLND</sequence>
<evidence type="ECO:0000256" key="3">
    <source>
        <dbReference type="ARBA" id="ARBA00023002"/>
    </source>
</evidence>
<dbReference type="AlphaFoldDB" id="A0A1M6HBT1"/>
<keyword evidence="3" id="KW-0560">Oxidoreductase</keyword>
<dbReference type="Pfam" id="PF01799">
    <property type="entry name" value="Fer2_2"/>
    <property type="match status" value="1"/>
</dbReference>
<accession>A0A1M6HBT1</accession>
<dbReference type="OrthoDB" id="9796880at2"/>
<organism evidence="7 8">
    <name type="scientific">Dethiosulfatibacter aminovorans DSM 17477</name>
    <dbReference type="NCBI Taxonomy" id="1121476"/>
    <lineage>
        <taxon>Bacteria</taxon>
        <taxon>Bacillati</taxon>
        <taxon>Bacillota</taxon>
        <taxon>Tissierellia</taxon>
        <taxon>Dethiosulfatibacter</taxon>
    </lineage>
</organism>
<dbReference type="InterPro" id="IPR036010">
    <property type="entry name" value="2Fe-2S_ferredoxin-like_sf"/>
</dbReference>
<dbReference type="PROSITE" id="PS51085">
    <property type="entry name" value="2FE2S_FER_2"/>
    <property type="match status" value="1"/>
</dbReference>
<dbReference type="InterPro" id="IPR002888">
    <property type="entry name" value="2Fe-2S-bd"/>
</dbReference>
<keyword evidence="2" id="KW-0479">Metal-binding</keyword>
<dbReference type="PANTHER" id="PTHR44379:SF8">
    <property type="entry name" value="XANTHINE DEHYDROGENASE IRON-SULFUR-BINDING SUBUNIT XDHC-RELATED"/>
    <property type="match status" value="1"/>
</dbReference>
<dbReference type="InterPro" id="IPR051452">
    <property type="entry name" value="Diverse_Oxidoreductases"/>
</dbReference>
<evidence type="ECO:0000256" key="4">
    <source>
        <dbReference type="ARBA" id="ARBA00023004"/>
    </source>
</evidence>
<dbReference type="Gene3D" id="3.10.20.30">
    <property type="match status" value="1"/>
</dbReference>
<name>A0A1M6HBT1_9FIRM</name>
<proteinExistence type="predicted"/>
<keyword evidence="5" id="KW-0411">Iron-sulfur</keyword>
<evidence type="ECO:0000259" key="6">
    <source>
        <dbReference type="PROSITE" id="PS51085"/>
    </source>
</evidence>
<protein>
    <submittedName>
        <fullName evidence="7">Carbon-monoxide dehydrogenase small subunit</fullName>
    </submittedName>
</protein>
<dbReference type="Pfam" id="PF00111">
    <property type="entry name" value="Fer2"/>
    <property type="match status" value="1"/>
</dbReference>
<keyword evidence="8" id="KW-1185">Reference proteome</keyword>
<dbReference type="InterPro" id="IPR001041">
    <property type="entry name" value="2Fe-2S_ferredoxin-type"/>
</dbReference>
<dbReference type="SUPFAM" id="SSF47741">
    <property type="entry name" value="CO dehydrogenase ISP C-domain like"/>
    <property type="match status" value="1"/>
</dbReference>
<feature type="domain" description="2Fe-2S ferredoxin-type" evidence="6">
    <location>
        <begin position="1"/>
        <end position="77"/>
    </location>
</feature>
<dbReference type="GO" id="GO:0016491">
    <property type="term" value="F:oxidoreductase activity"/>
    <property type="evidence" value="ECO:0007669"/>
    <property type="project" value="UniProtKB-KW"/>
</dbReference>
<evidence type="ECO:0000313" key="8">
    <source>
        <dbReference type="Proteomes" id="UP000184052"/>
    </source>
</evidence>
<keyword evidence="4" id="KW-0408">Iron</keyword>
<dbReference type="GO" id="GO:0046872">
    <property type="term" value="F:metal ion binding"/>
    <property type="evidence" value="ECO:0007669"/>
    <property type="project" value="UniProtKB-KW"/>
</dbReference>
<dbReference type="Gene3D" id="1.10.150.120">
    <property type="entry name" value="[2Fe-2S]-binding domain"/>
    <property type="match status" value="1"/>
</dbReference>
<dbReference type="SUPFAM" id="SSF54292">
    <property type="entry name" value="2Fe-2S ferredoxin-like"/>
    <property type="match status" value="1"/>
</dbReference>
<dbReference type="Proteomes" id="UP000184052">
    <property type="component" value="Unassembled WGS sequence"/>
</dbReference>
<dbReference type="PANTHER" id="PTHR44379">
    <property type="entry name" value="OXIDOREDUCTASE WITH IRON-SULFUR SUBUNIT"/>
    <property type="match status" value="1"/>
</dbReference>
<dbReference type="GO" id="GO:0051537">
    <property type="term" value="F:2 iron, 2 sulfur cluster binding"/>
    <property type="evidence" value="ECO:0007669"/>
    <property type="project" value="UniProtKB-KW"/>
</dbReference>
<dbReference type="EMBL" id="FQZL01000013">
    <property type="protein sequence ID" value="SHJ19662.1"/>
    <property type="molecule type" value="Genomic_DNA"/>
</dbReference>
<dbReference type="InterPro" id="IPR036884">
    <property type="entry name" value="2Fe-2S-bd_dom_sf"/>
</dbReference>
<dbReference type="RefSeq" id="WP_073049409.1">
    <property type="nucleotide sequence ID" value="NZ_FQZL01000013.1"/>
</dbReference>
<gene>
    <name evidence="7" type="ORF">SAMN02745751_01962</name>
</gene>